<dbReference type="AlphaFoldDB" id="A0A6A6DK72"/>
<feature type="compositionally biased region" description="Basic and acidic residues" evidence="1">
    <location>
        <begin position="68"/>
        <end position="80"/>
    </location>
</feature>
<feature type="compositionally biased region" description="Basic residues" evidence="1">
    <location>
        <begin position="120"/>
        <end position="129"/>
    </location>
</feature>
<dbReference type="Proteomes" id="UP000800200">
    <property type="component" value="Unassembled WGS sequence"/>
</dbReference>
<gene>
    <name evidence="2" type="ORF">K469DRAFT_753739</name>
</gene>
<evidence type="ECO:0000256" key="1">
    <source>
        <dbReference type="SAM" id="MobiDB-lite"/>
    </source>
</evidence>
<accession>A0A6A6DK72</accession>
<feature type="compositionally biased region" description="Polar residues" evidence="1">
    <location>
        <begin position="159"/>
        <end position="173"/>
    </location>
</feature>
<name>A0A6A6DK72_9PEZI</name>
<organism evidence="2 3">
    <name type="scientific">Zopfia rhizophila CBS 207.26</name>
    <dbReference type="NCBI Taxonomy" id="1314779"/>
    <lineage>
        <taxon>Eukaryota</taxon>
        <taxon>Fungi</taxon>
        <taxon>Dikarya</taxon>
        <taxon>Ascomycota</taxon>
        <taxon>Pezizomycotina</taxon>
        <taxon>Dothideomycetes</taxon>
        <taxon>Dothideomycetes incertae sedis</taxon>
        <taxon>Zopfiaceae</taxon>
        <taxon>Zopfia</taxon>
    </lineage>
</organism>
<feature type="region of interest" description="Disordered" evidence="1">
    <location>
        <begin position="1"/>
        <end position="229"/>
    </location>
</feature>
<dbReference type="EMBL" id="ML994662">
    <property type="protein sequence ID" value="KAF2179871.1"/>
    <property type="molecule type" value="Genomic_DNA"/>
</dbReference>
<evidence type="ECO:0000313" key="3">
    <source>
        <dbReference type="Proteomes" id="UP000800200"/>
    </source>
</evidence>
<feature type="compositionally biased region" description="Basic and acidic residues" evidence="1">
    <location>
        <begin position="130"/>
        <end position="139"/>
    </location>
</feature>
<sequence length="257" mass="27422">MASIVEARPRTLPTAELVKPELRTPTHNPSSYVPSALQLRDHHRQTSKLHVSSKGATGPTPLYGVRPTESHLHPIQEELSGHGNNAAAQSSDTMPPEAGDPVGSTSIEPPPSTSTEKLKGIKKLAFWRKIKSESARKESPTPGMSQFQVPGQEDRSQATERQLPTQSMSNVSSPIDPHTPHELPASNLHPPHELPAVGPRPSCKFQVNSAEPSHEGSAGRPVQSGSISGNARYSLQANIGTCSKTDTLTAPTDISTS</sequence>
<keyword evidence="3" id="KW-1185">Reference proteome</keyword>
<reference evidence="2" key="1">
    <citation type="journal article" date="2020" name="Stud. Mycol.">
        <title>101 Dothideomycetes genomes: a test case for predicting lifestyles and emergence of pathogens.</title>
        <authorList>
            <person name="Haridas S."/>
            <person name="Albert R."/>
            <person name="Binder M."/>
            <person name="Bloem J."/>
            <person name="Labutti K."/>
            <person name="Salamov A."/>
            <person name="Andreopoulos B."/>
            <person name="Baker S."/>
            <person name="Barry K."/>
            <person name="Bills G."/>
            <person name="Bluhm B."/>
            <person name="Cannon C."/>
            <person name="Castanera R."/>
            <person name="Culley D."/>
            <person name="Daum C."/>
            <person name="Ezra D."/>
            <person name="Gonzalez J."/>
            <person name="Henrissat B."/>
            <person name="Kuo A."/>
            <person name="Liang C."/>
            <person name="Lipzen A."/>
            <person name="Lutzoni F."/>
            <person name="Magnuson J."/>
            <person name="Mondo S."/>
            <person name="Nolan M."/>
            <person name="Ohm R."/>
            <person name="Pangilinan J."/>
            <person name="Park H.-J."/>
            <person name="Ramirez L."/>
            <person name="Alfaro M."/>
            <person name="Sun H."/>
            <person name="Tritt A."/>
            <person name="Yoshinaga Y."/>
            <person name="Zwiers L.-H."/>
            <person name="Turgeon B."/>
            <person name="Goodwin S."/>
            <person name="Spatafora J."/>
            <person name="Crous P."/>
            <person name="Grigoriev I."/>
        </authorList>
    </citation>
    <scope>NUCLEOTIDE SEQUENCE</scope>
    <source>
        <strain evidence="2">CBS 207.26</strain>
    </source>
</reference>
<feature type="compositionally biased region" description="Polar residues" evidence="1">
    <location>
        <begin position="82"/>
        <end position="93"/>
    </location>
</feature>
<protein>
    <submittedName>
        <fullName evidence="2">Uncharacterized protein</fullName>
    </submittedName>
</protein>
<proteinExistence type="predicted"/>
<evidence type="ECO:0000313" key="2">
    <source>
        <dbReference type="EMBL" id="KAF2179871.1"/>
    </source>
</evidence>